<name>A0A243AP04_BACTU</name>
<dbReference type="RefSeq" id="WP_088031102.1">
    <property type="nucleotide sequence ID" value="NZ_NFDG01000027.1"/>
</dbReference>
<sequence>MASLIRTCKVIGTNGATDPLQVSSDSAWKYSLRLAMFKLFDEIEVMIDDVIKQNKRQLTLVASCFV</sequence>
<organism evidence="1 2">
    <name type="scientific">Bacillus thuringiensis serovar navarrensis</name>
    <dbReference type="NCBI Taxonomy" id="339658"/>
    <lineage>
        <taxon>Bacteria</taxon>
        <taxon>Bacillati</taxon>
        <taxon>Bacillota</taxon>
        <taxon>Bacilli</taxon>
        <taxon>Bacillales</taxon>
        <taxon>Bacillaceae</taxon>
        <taxon>Bacillus</taxon>
        <taxon>Bacillus cereus group</taxon>
    </lineage>
</organism>
<proteinExistence type="predicted"/>
<comment type="caution">
    <text evidence="1">The sequence shown here is derived from an EMBL/GenBank/DDBJ whole genome shotgun (WGS) entry which is preliminary data.</text>
</comment>
<reference evidence="1 2" key="1">
    <citation type="submission" date="2016-10" db="EMBL/GenBank/DDBJ databases">
        <title>Comparative genomics of Bacillus thuringiensis reveals a path to pathogens against multiple invertebrate hosts.</title>
        <authorList>
            <person name="Zheng J."/>
            <person name="Gao Q."/>
            <person name="Liu H."/>
            <person name="Peng D."/>
            <person name="Ruan L."/>
            <person name="Sun M."/>
        </authorList>
    </citation>
    <scope>NUCLEOTIDE SEQUENCE [LARGE SCALE GENOMIC DNA]</scope>
    <source>
        <strain evidence="1">BGSC 4BM1</strain>
    </source>
</reference>
<protein>
    <submittedName>
        <fullName evidence="1">Uncharacterized protein</fullName>
    </submittedName>
</protein>
<evidence type="ECO:0000313" key="2">
    <source>
        <dbReference type="Proteomes" id="UP000194860"/>
    </source>
</evidence>
<accession>A0A243AP04</accession>
<gene>
    <name evidence="1" type="ORF">BK732_04455</name>
</gene>
<evidence type="ECO:0000313" key="1">
    <source>
        <dbReference type="EMBL" id="OTY28002.1"/>
    </source>
</evidence>
<dbReference type="EMBL" id="NFDG01000027">
    <property type="protein sequence ID" value="OTY28002.1"/>
    <property type="molecule type" value="Genomic_DNA"/>
</dbReference>
<dbReference type="AlphaFoldDB" id="A0A243AP04"/>
<dbReference type="Proteomes" id="UP000194860">
    <property type="component" value="Unassembled WGS sequence"/>
</dbReference>